<protein>
    <submittedName>
        <fullName evidence="5">FAD-dependent monooxygenase</fullName>
    </submittedName>
</protein>
<dbReference type="RefSeq" id="WP_193904653.1">
    <property type="nucleotide sequence ID" value="NZ_JADEXG010000002.1"/>
</dbReference>
<dbReference type="SUPFAM" id="SSF51905">
    <property type="entry name" value="FAD/NAD(P)-binding domain"/>
    <property type="match status" value="1"/>
</dbReference>
<dbReference type="Gene3D" id="3.40.30.120">
    <property type="match status" value="1"/>
</dbReference>
<dbReference type="Gene3D" id="3.50.50.60">
    <property type="entry name" value="FAD/NAD(P)-binding domain"/>
    <property type="match status" value="1"/>
</dbReference>
<keyword evidence="5" id="KW-0560">Oxidoreductase</keyword>
<keyword evidence="3" id="KW-0274">FAD</keyword>
<sequence>MTNQTDVLVTGAGPTGLTAAVELVRRDVKVRIIERRSQPSTRSKALVIHARTLEFMDILGVADDMVRRGYTSPGIDFSANAQNPLRANMYGLDTRFPFILILPQAETEAILERRLNELGVQVERNCKLTQFTETQDGVRSTVENADGSSFEIESRYLVGADGAHSIVRKTLGLPFEGASYDWTAFLGDVHLHGHHAEGGTEQHSNDRGLAFIVPFDDGSHRIVTIDRKYQGDPKKSDLSLEELQESISAILEKPVELSDPVWLTRWGSSLRLASQYRVGRVFLGGDATHTHSPAGGQGLNTGVQDAFNLGWKLGLVVKGQAPATLLDTYNAERHPIGKKILRTSDFLLRSLLLRQPILRSLRELLFRLLIPLPFVQRSLALNLSGLGIQYDTGDGDMTGQRIPDMALMTGEHDIVRLYELLRFPGYTLLLFINPDQARATRGAIDTITGYSDDGLRLHIVLNNGLPELHQFGASTLVDYRGDFETRLGAKTGRALLLRPDGYVAFDLDQWDEGAIANSLEAWKQSL</sequence>
<feature type="domain" description="FAD-binding" evidence="4">
    <location>
        <begin position="4"/>
        <end position="343"/>
    </location>
</feature>
<evidence type="ECO:0000256" key="1">
    <source>
        <dbReference type="ARBA" id="ARBA00001974"/>
    </source>
</evidence>
<dbReference type="AlphaFoldDB" id="A0A8J7AKW2"/>
<reference evidence="5" key="1">
    <citation type="submission" date="2020-10" db="EMBL/GenBank/DDBJ databases">
        <authorList>
            <person name="Castelo-Branco R."/>
            <person name="Eusebio N."/>
            <person name="Adriana R."/>
            <person name="Vieira A."/>
            <person name="Brugerolle De Fraissinette N."/>
            <person name="Rezende De Castro R."/>
            <person name="Schneider M.P."/>
            <person name="Vasconcelos V."/>
            <person name="Leao P.N."/>
        </authorList>
    </citation>
    <scope>NUCLEOTIDE SEQUENCE</scope>
    <source>
        <strain evidence="5">LEGE 07310</strain>
    </source>
</reference>
<dbReference type="InterPro" id="IPR050641">
    <property type="entry name" value="RIFMO-like"/>
</dbReference>
<keyword evidence="6" id="KW-1185">Reference proteome</keyword>
<comment type="caution">
    <text evidence="5">The sequence shown here is derived from an EMBL/GenBank/DDBJ whole genome shotgun (WGS) entry which is preliminary data.</text>
</comment>
<gene>
    <name evidence="5" type="ORF">IQ241_01550</name>
</gene>
<dbReference type="GO" id="GO:0016709">
    <property type="term" value="F:oxidoreductase activity, acting on paired donors, with incorporation or reduction of molecular oxygen, NAD(P)H as one donor, and incorporation of one atom of oxygen"/>
    <property type="evidence" value="ECO:0007669"/>
    <property type="project" value="UniProtKB-ARBA"/>
</dbReference>
<dbReference type="Pfam" id="PF21274">
    <property type="entry name" value="Rng_hyd_C"/>
    <property type="match status" value="1"/>
</dbReference>
<evidence type="ECO:0000259" key="4">
    <source>
        <dbReference type="Pfam" id="PF01494"/>
    </source>
</evidence>
<comment type="cofactor">
    <cofactor evidence="1">
        <name>FAD</name>
        <dbReference type="ChEBI" id="CHEBI:57692"/>
    </cofactor>
</comment>
<dbReference type="EMBL" id="JADEXG010000002">
    <property type="protein sequence ID" value="MBE9075991.1"/>
    <property type="molecule type" value="Genomic_DNA"/>
</dbReference>
<dbReference type="InterPro" id="IPR036188">
    <property type="entry name" value="FAD/NAD-bd_sf"/>
</dbReference>
<evidence type="ECO:0000313" key="6">
    <source>
        <dbReference type="Proteomes" id="UP000636505"/>
    </source>
</evidence>
<evidence type="ECO:0000313" key="5">
    <source>
        <dbReference type="EMBL" id="MBE9075991.1"/>
    </source>
</evidence>
<dbReference type="PANTHER" id="PTHR43004">
    <property type="entry name" value="TRK SYSTEM POTASSIUM UPTAKE PROTEIN"/>
    <property type="match status" value="1"/>
</dbReference>
<keyword evidence="5" id="KW-0503">Monooxygenase</keyword>
<organism evidence="5 6">
    <name type="scientific">Vasconcelosia minhoensis LEGE 07310</name>
    <dbReference type="NCBI Taxonomy" id="915328"/>
    <lineage>
        <taxon>Bacteria</taxon>
        <taxon>Bacillati</taxon>
        <taxon>Cyanobacteriota</taxon>
        <taxon>Cyanophyceae</taxon>
        <taxon>Nodosilineales</taxon>
        <taxon>Cymatolegaceae</taxon>
        <taxon>Vasconcelosia</taxon>
        <taxon>Vasconcelosia minhoensis</taxon>
    </lineage>
</organism>
<evidence type="ECO:0000256" key="3">
    <source>
        <dbReference type="ARBA" id="ARBA00022827"/>
    </source>
</evidence>
<dbReference type="Gene3D" id="3.30.70.2450">
    <property type="match status" value="1"/>
</dbReference>
<dbReference type="Pfam" id="PF01494">
    <property type="entry name" value="FAD_binding_3"/>
    <property type="match status" value="1"/>
</dbReference>
<accession>A0A8J7AKW2</accession>
<keyword evidence="2" id="KW-0285">Flavoprotein</keyword>
<dbReference type="PANTHER" id="PTHR43004:SF19">
    <property type="entry name" value="BINDING MONOOXYGENASE, PUTATIVE (JCVI)-RELATED"/>
    <property type="match status" value="1"/>
</dbReference>
<proteinExistence type="predicted"/>
<name>A0A8J7AKW2_9CYAN</name>
<evidence type="ECO:0000256" key="2">
    <source>
        <dbReference type="ARBA" id="ARBA00022630"/>
    </source>
</evidence>
<dbReference type="PRINTS" id="PR00420">
    <property type="entry name" value="RNGMNOXGNASE"/>
</dbReference>
<dbReference type="Proteomes" id="UP000636505">
    <property type="component" value="Unassembled WGS sequence"/>
</dbReference>
<dbReference type="InterPro" id="IPR002938">
    <property type="entry name" value="FAD-bd"/>
</dbReference>
<dbReference type="GO" id="GO:0071949">
    <property type="term" value="F:FAD binding"/>
    <property type="evidence" value="ECO:0007669"/>
    <property type="project" value="InterPro"/>
</dbReference>